<evidence type="ECO:0000313" key="4">
    <source>
        <dbReference type="Proteomes" id="UP000660668"/>
    </source>
</evidence>
<comment type="caution">
    <text evidence="3">The sequence shown here is derived from an EMBL/GenBank/DDBJ whole genome shotgun (WGS) entry which is preliminary data.</text>
</comment>
<dbReference type="InterPro" id="IPR036465">
    <property type="entry name" value="vWFA_dom_sf"/>
</dbReference>
<dbReference type="Gene3D" id="3.40.50.410">
    <property type="entry name" value="von Willebrand factor, type A domain"/>
    <property type="match status" value="1"/>
</dbReference>
<dbReference type="SUPFAM" id="SSF53300">
    <property type="entry name" value="vWA-like"/>
    <property type="match status" value="1"/>
</dbReference>
<organism evidence="3 4">
    <name type="scientific">Nocardioides agariphilus</name>
    <dbReference type="NCBI Taxonomy" id="433664"/>
    <lineage>
        <taxon>Bacteria</taxon>
        <taxon>Bacillati</taxon>
        <taxon>Actinomycetota</taxon>
        <taxon>Actinomycetes</taxon>
        <taxon>Propionibacteriales</taxon>
        <taxon>Nocardioidaceae</taxon>
        <taxon>Nocardioides</taxon>
    </lineage>
</organism>
<protein>
    <submittedName>
        <fullName evidence="3">VWA domain-containing protein</fullName>
    </submittedName>
</protein>
<gene>
    <name evidence="3" type="ORF">ISU10_00380</name>
</gene>
<dbReference type="InterPro" id="IPR002035">
    <property type="entry name" value="VWF_A"/>
</dbReference>
<evidence type="ECO:0000259" key="2">
    <source>
        <dbReference type="Pfam" id="PF13519"/>
    </source>
</evidence>
<name>A0A930VK46_9ACTN</name>
<keyword evidence="4" id="KW-1185">Reference proteome</keyword>
<reference evidence="3" key="1">
    <citation type="submission" date="2020-11" db="EMBL/GenBank/DDBJ databases">
        <title>Nocardioides cynanchi sp. nov., isolated from soil of rhizosphere of Cynanchum wilfordii.</title>
        <authorList>
            <person name="Lee J.-S."/>
            <person name="Suh M.K."/>
            <person name="Kim J.-S."/>
        </authorList>
    </citation>
    <scope>NUCLEOTIDE SEQUENCE</scope>
    <source>
        <strain evidence="3">KCTC 19276</strain>
    </source>
</reference>
<feature type="region of interest" description="Disordered" evidence="1">
    <location>
        <begin position="21"/>
        <end position="60"/>
    </location>
</feature>
<sequence>MAPLKRKPKVLASRPVVLDLSSGIGDEGVSDDALSGSTGVGRGTAHTGLHQLGPGRREVDPDVRRRAAAIAAQLTLPRPARRRATRPGGGPARSLPFSGGSDELDLDRTIEIMQERPRPTDEDVVVREPRTDRRSVVLLVDVSGSMRGERLLATAAVVGAICQELATSRLGILAFWSEAAWITRLDQRTQPMAVIRDLLELPGAGLTNLAFPLELAANAHRAAGSPAPETVLLSDCVHNAGPDPRGFVGRAGRLGVLLDATDEHDSDLAADLSRLGGGRLRVVRSPDDVPTAVRGLFLR</sequence>
<dbReference type="Pfam" id="PF13519">
    <property type="entry name" value="VWA_2"/>
    <property type="match status" value="1"/>
</dbReference>
<dbReference type="Proteomes" id="UP000660668">
    <property type="component" value="Unassembled WGS sequence"/>
</dbReference>
<feature type="domain" description="VWFA" evidence="2">
    <location>
        <begin position="136"/>
        <end position="235"/>
    </location>
</feature>
<dbReference type="AlphaFoldDB" id="A0A930VK46"/>
<accession>A0A930VK46</accession>
<feature type="region of interest" description="Disordered" evidence="1">
    <location>
        <begin position="72"/>
        <end position="100"/>
    </location>
</feature>
<dbReference type="EMBL" id="JADKPO010000001">
    <property type="protein sequence ID" value="MBF4766220.1"/>
    <property type="molecule type" value="Genomic_DNA"/>
</dbReference>
<proteinExistence type="predicted"/>
<evidence type="ECO:0000256" key="1">
    <source>
        <dbReference type="SAM" id="MobiDB-lite"/>
    </source>
</evidence>
<evidence type="ECO:0000313" key="3">
    <source>
        <dbReference type="EMBL" id="MBF4766220.1"/>
    </source>
</evidence>
<dbReference type="CDD" id="cd00198">
    <property type="entry name" value="vWFA"/>
    <property type="match status" value="1"/>
</dbReference>